<evidence type="ECO:0000313" key="2">
    <source>
        <dbReference type="EMBL" id="VDK41452.1"/>
    </source>
</evidence>
<dbReference type="Proteomes" id="UP000271098">
    <property type="component" value="Unassembled WGS sequence"/>
</dbReference>
<organism evidence="2 3">
    <name type="scientific">Gongylonema pulchrum</name>
    <dbReference type="NCBI Taxonomy" id="637853"/>
    <lineage>
        <taxon>Eukaryota</taxon>
        <taxon>Metazoa</taxon>
        <taxon>Ecdysozoa</taxon>
        <taxon>Nematoda</taxon>
        <taxon>Chromadorea</taxon>
        <taxon>Rhabditida</taxon>
        <taxon>Spirurina</taxon>
        <taxon>Spiruromorpha</taxon>
        <taxon>Spiruroidea</taxon>
        <taxon>Gongylonematidae</taxon>
        <taxon>Gongylonema</taxon>
    </lineage>
</organism>
<evidence type="ECO:0000313" key="3">
    <source>
        <dbReference type="Proteomes" id="UP000271098"/>
    </source>
</evidence>
<keyword evidence="3" id="KW-1185">Reference proteome</keyword>
<dbReference type="OrthoDB" id="5845898at2759"/>
<feature type="region of interest" description="Disordered" evidence="1">
    <location>
        <begin position="49"/>
        <end position="110"/>
    </location>
</feature>
<dbReference type="EMBL" id="UYRT01006996">
    <property type="protein sequence ID" value="VDK41452.1"/>
    <property type="molecule type" value="Genomic_DNA"/>
</dbReference>
<reference evidence="2 3" key="1">
    <citation type="submission" date="2018-11" db="EMBL/GenBank/DDBJ databases">
        <authorList>
            <consortium name="Pathogen Informatics"/>
        </authorList>
    </citation>
    <scope>NUCLEOTIDE SEQUENCE [LARGE SCALE GENOMIC DNA]</scope>
</reference>
<sequence>MNAVAGTPYISYARVPAEALRAVGIDLENPGEITEEQLNSILALAGPSTFQPDLKHHQNHYQRQIHQQHNQENCQQRDRPQNQHRQPHQQEHNYQHYHHQQQQNHQQNPEQYHHRPVYENDIPSVLSPLPENDAVDKFSLVFLDDGSLKLSHPALQRDFLFSAQQLATENIDVHNLTDENLDRILQIAMES</sequence>
<name>A0A3P6PVS7_9BILA</name>
<feature type="compositionally biased region" description="Polar residues" evidence="1">
    <location>
        <begin position="61"/>
        <end position="74"/>
    </location>
</feature>
<protein>
    <submittedName>
        <fullName evidence="2">Uncharacterized protein</fullName>
    </submittedName>
</protein>
<proteinExistence type="predicted"/>
<feature type="compositionally biased region" description="Low complexity" evidence="1">
    <location>
        <begin position="100"/>
        <end position="110"/>
    </location>
</feature>
<gene>
    <name evidence="2" type="ORF">GPUH_LOCUS3902</name>
</gene>
<evidence type="ECO:0000256" key="1">
    <source>
        <dbReference type="SAM" id="MobiDB-lite"/>
    </source>
</evidence>
<accession>A0A3P6PVS7</accession>
<dbReference type="AlphaFoldDB" id="A0A3P6PVS7"/>